<evidence type="ECO:0000313" key="2">
    <source>
        <dbReference type="Proteomes" id="UP001276854"/>
    </source>
</evidence>
<evidence type="ECO:0000313" key="1">
    <source>
        <dbReference type="EMBL" id="MDW2796023.1"/>
    </source>
</evidence>
<dbReference type="EMBL" id="JAWONS010000002">
    <property type="protein sequence ID" value="MDW2796023.1"/>
    <property type="molecule type" value="Genomic_DNA"/>
</dbReference>
<gene>
    <name evidence="1" type="ORF">RZO55_00280</name>
</gene>
<name>A0ABU4GEH4_9CLOT</name>
<comment type="caution">
    <text evidence="1">The sequence shown here is derived from an EMBL/GenBank/DDBJ whole genome shotgun (WGS) entry which is preliminary data.</text>
</comment>
<protein>
    <recommendedName>
        <fullName evidence="3">DUF4397 domain-containing protein</fullName>
    </recommendedName>
</protein>
<proteinExistence type="predicted"/>
<sequence length="166" mass="18186">MANYLSVYGVVNSLTPFQTSVTGQSCSVLLSVTAQSQGQINFVVNLQTFVLEQHTFRPGEPVIGIYDTSVPVPLIYPPQYQAVVLAPNRDGSMAALDYFDDDLLNTDQTIRLNIPADGSTEILMTNGQYYLYNPGGHYLFFLYTSASASTPAEITPQKVIVFCSPE</sequence>
<dbReference type="Proteomes" id="UP001276854">
    <property type="component" value="Unassembled WGS sequence"/>
</dbReference>
<organism evidence="1 2">
    <name type="scientific">Clostridium boliviensis</name>
    <dbReference type="NCBI Taxonomy" id="318465"/>
    <lineage>
        <taxon>Bacteria</taxon>
        <taxon>Bacillati</taxon>
        <taxon>Bacillota</taxon>
        <taxon>Clostridia</taxon>
        <taxon>Eubacteriales</taxon>
        <taxon>Clostridiaceae</taxon>
        <taxon>Clostridium</taxon>
    </lineage>
</organism>
<keyword evidence="2" id="KW-1185">Reference proteome</keyword>
<accession>A0ABU4GEH4</accession>
<dbReference type="RefSeq" id="WP_318062303.1">
    <property type="nucleotide sequence ID" value="NZ_JAWONS010000002.1"/>
</dbReference>
<evidence type="ECO:0008006" key="3">
    <source>
        <dbReference type="Google" id="ProtNLM"/>
    </source>
</evidence>
<reference evidence="1 2" key="1">
    <citation type="submission" date="2023-10" db="EMBL/GenBank/DDBJ databases">
        <title>A novel Glycoside Hydrolase 43-Like Enzyme from Clostrdium boliviensis is an Endo-xylanase, and a Candidate for Xylooligosaccharides Production from Different Xylan Substrates.</title>
        <authorList>
            <person name="Alvarez M.T."/>
            <person name="Rocabado-Villegas L.R."/>
            <person name="Salas-Veizaga D.M."/>
            <person name="Linares-Pasten J.A."/>
            <person name="Gudmundsdottir E.E."/>
            <person name="Hreggvidsson G.O."/>
            <person name="Adlercreutz P."/>
            <person name="Nordberg Karlsson E."/>
        </authorList>
    </citation>
    <scope>NUCLEOTIDE SEQUENCE [LARGE SCALE GENOMIC DNA]</scope>
    <source>
        <strain evidence="1 2">E-1</strain>
    </source>
</reference>